<feature type="domain" description="Thiol:disulfide interchange protein DsbD N-terminal" evidence="2">
    <location>
        <begin position="39"/>
        <end position="146"/>
    </location>
</feature>
<dbReference type="AlphaFoldDB" id="A0A0L1JLF8"/>
<evidence type="ECO:0000313" key="4">
    <source>
        <dbReference type="Proteomes" id="UP000036938"/>
    </source>
</evidence>
<proteinExistence type="predicted"/>
<protein>
    <recommendedName>
        <fullName evidence="2">Thiol:disulfide interchange protein DsbD N-terminal domain-containing protein</fullName>
    </recommendedName>
</protein>
<sequence length="269" mass="28531">MQRAVLLFCTIVGLLSATLAFAQTKLDRIVSVDVLPGWRQADGTHVAGLRLTLAPGWKTYWRVPGEAGIPPEFSWRGSRNLSSVRVVWPTPRVFDQLGSQSIGYYDKVVLPLAIAVRDPSAPVQLKGKVQIGVCSDICVPTTLKVAAALPAGGSRMPEISAALSDQPLAAGKAGVTAARCRIRPIEGGLSIEAAIDLPSAGAPEAVVIEPSDPQLYVTQAATDRQGKRLSATSRVYHVDGGTFLLSRQELRLTVIGSNHAVDIRGCSGF</sequence>
<reference evidence="3 4" key="1">
    <citation type="journal article" date="2015" name="Int. J. Syst. Evol. Microbiol.">
        <title>Aestuariivita atlantica sp. nov., isolated from deep sea sediment of the Atlantic Ocean.</title>
        <authorList>
            <person name="Li G."/>
            <person name="Lai Q."/>
            <person name="Du Y."/>
            <person name="Liu X."/>
            <person name="Sun F."/>
            <person name="Shao Z."/>
        </authorList>
    </citation>
    <scope>NUCLEOTIDE SEQUENCE [LARGE SCALE GENOMIC DNA]</scope>
    <source>
        <strain evidence="3 4">22II-S11-z3</strain>
    </source>
</reference>
<evidence type="ECO:0000313" key="3">
    <source>
        <dbReference type="EMBL" id="KNG92585.1"/>
    </source>
</evidence>
<feature type="signal peptide" evidence="1">
    <location>
        <begin position="1"/>
        <end position="22"/>
    </location>
</feature>
<feature type="chain" id="PRO_5005554021" description="Thiol:disulfide interchange protein DsbD N-terminal domain-containing protein" evidence="1">
    <location>
        <begin position="23"/>
        <end position="269"/>
    </location>
</feature>
<dbReference type="EMBL" id="AQQZ01000008">
    <property type="protein sequence ID" value="KNG92585.1"/>
    <property type="molecule type" value="Genomic_DNA"/>
</dbReference>
<accession>A0A0L1JLF8</accession>
<name>A0A0L1JLF8_9RHOB</name>
<keyword evidence="4" id="KW-1185">Reference proteome</keyword>
<gene>
    <name evidence="3" type="ORF">ATO11_16300</name>
</gene>
<evidence type="ECO:0000259" key="2">
    <source>
        <dbReference type="Pfam" id="PF11412"/>
    </source>
</evidence>
<organism evidence="3 4">
    <name type="scientific">Pseudaestuariivita atlantica</name>
    <dbReference type="NCBI Taxonomy" id="1317121"/>
    <lineage>
        <taxon>Bacteria</taxon>
        <taxon>Pseudomonadati</taxon>
        <taxon>Pseudomonadota</taxon>
        <taxon>Alphaproteobacteria</taxon>
        <taxon>Rhodobacterales</taxon>
        <taxon>Paracoccaceae</taxon>
        <taxon>Pseudaestuariivita</taxon>
    </lineage>
</organism>
<dbReference type="InterPro" id="IPR028250">
    <property type="entry name" value="DsbDN"/>
</dbReference>
<evidence type="ECO:0000256" key="1">
    <source>
        <dbReference type="SAM" id="SignalP"/>
    </source>
</evidence>
<keyword evidence="1" id="KW-0732">Signal</keyword>
<dbReference type="Pfam" id="PF11412">
    <property type="entry name" value="DsbD_N"/>
    <property type="match status" value="1"/>
</dbReference>
<dbReference type="PATRIC" id="fig|1317121.7.peg.3989"/>
<dbReference type="STRING" id="1317121.ATO11_16300"/>
<comment type="caution">
    <text evidence="3">The sequence shown here is derived from an EMBL/GenBank/DDBJ whole genome shotgun (WGS) entry which is preliminary data.</text>
</comment>
<dbReference type="Proteomes" id="UP000036938">
    <property type="component" value="Unassembled WGS sequence"/>
</dbReference>